<dbReference type="PANTHER" id="PTHR43745:SF2">
    <property type="entry name" value="NITROREDUCTASE MJ1384-RELATED"/>
    <property type="match status" value="1"/>
</dbReference>
<dbReference type="InterPro" id="IPR029479">
    <property type="entry name" value="Nitroreductase"/>
</dbReference>
<feature type="non-terminal residue" evidence="2">
    <location>
        <position position="1"/>
    </location>
</feature>
<accession>X1LQ46</accession>
<dbReference type="AlphaFoldDB" id="X1LQ46"/>
<dbReference type="GO" id="GO:0016491">
    <property type="term" value="F:oxidoreductase activity"/>
    <property type="evidence" value="ECO:0007669"/>
    <property type="project" value="InterPro"/>
</dbReference>
<dbReference type="PANTHER" id="PTHR43745">
    <property type="entry name" value="NITROREDUCTASE MJ1384-RELATED"/>
    <property type="match status" value="1"/>
</dbReference>
<dbReference type="SUPFAM" id="SSF55469">
    <property type="entry name" value="FMN-dependent nitroreductase-like"/>
    <property type="match status" value="1"/>
</dbReference>
<dbReference type="Pfam" id="PF00881">
    <property type="entry name" value="Nitroreductase"/>
    <property type="match status" value="1"/>
</dbReference>
<dbReference type="Gene3D" id="3.40.109.10">
    <property type="entry name" value="NADH Oxidase"/>
    <property type="match status" value="1"/>
</dbReference>
<evidence type="ECO:0000313" key="2">
    <source>
        <dbReference type="EMBL" id="GAH96273.1"/>
    </source>
</evidence>
<dbReference type="InterPro" id="IPR052544">
    <property type="entry name" value="Bacteriocin_Proc_Enz"/>
</dbReference>
<dbReference type="EMBL" id="BARU01047087">
    <property type="protein sequence ID" value="GAH96273.1"/>
    <property type="molecule type" value="Genomic_DNA"/>
</dbReference>
<comment type="caution">
    <text evidence="2">The sequence shown here is derived from an EMBL/GenBank/DDBJ whole genome shotgun (WGS) entry which is preliminary data.</text>
</comment>
<gene>
    <name evidence="2" type="ORF">S03H2_70719</name>
</gene>
<name>X1LQ46_9ZZZZ</name>
<protein>
    <recommendedName>
        <fullName evidence="1">Nitroreductase domain-containing protein</fullName>
    </recommendedName>
</protein>
<dbReference type="InterPro" id="IPR000415">
    <property type="entry name" value="Nitroreductase-like"/>
</dbReference>
<feature type="domain" description="Nitroreductase" evidence="1">
    <location>
        <begin position="10"/>
        <end position="99"/>
    </location>
</feature>
<reference evidence="2" key="1">
    <citation type="journal article" date="2014" name="Front. Microbiol.">
        <title>High frequency of phylogenetically diverse reductive dehalogenase-homologous genes in deep subseafloor sedimentary metagenomes.</title>
        <authorList>
            <person name="Kawai M."/>
            <person name="Futagami T."/>
            <person name="Toyoda A."/>
            <person name="Takaki Y."/>
            <person name="Nishi S."/>
            <person name="Hori S."/>
            <person name="Arai W."/>
            <person name="Tsubouchi T."/>
            <person name="Morono Y."/>
            <person name="Uchiyama I."/>
            <person name="Ito T."/>
            <person name="Fujiyama A."/>
            <person name="Inagaki F."/>
            <person name="Takami H."/>
        </authorList>
    </citation>
    <scope>NUCLEOTIDE SEQUENCE</scope>
    <source>
        <strain evidence="2">Expedition CK06-06</strain>
    </source>
</reference>
<evidence type="ECO:0000259" key="1">
    <source>
        <dbReference type="Pfam" id="PF00881"/>
    </source>
</evidence>
<proteinExistence type="predicted"/>
<organism evidence="2">
    <name type="scientific">marine sediment metagenome</name>
    <dbReference type="NCBI Taxonomy" id="412755"/>
    <lineage>
        <taxon>unclassified sequences</taxon>
        <taxon>metagenomes</taxon>
        <taxon>ecological metagenomes</taxon>
    </lineage>
</organism>
<dbReference type="CDD" id="cd02142">
    <property type="entry name" value="McbC_SagB-like_oxidoreductase"/>
    <property type="match status" value="1"/>
</dbReference>
<sequence>ENLEDLLTQAALGQSFAGKSAVTFIWTTIPARMEWRYGRASYKVIALDAGHVCQNLYLACEAINAGTCAIAAYDQEFSDSILEIDGMEEFTIYMAPVGKV</sequence>